<evidence type="ECO:0000256" key="1">
    <source>
        <dbReference type="ARBA" id="ARBA00004123"/>
    </source>
</evidence>
<dbReference type="InterPro" id="IPR011333">
    <property type="entry name" value="SKP1/BTB/POZ_sf"/>
</dbReference>
<dbReference type="InterPro" id="IPR039948">
    <property type="entry name" value="ELC1"/>
</dbReference>
<evidence type="ECO:0000256" key="2">
    <source>
        <dbReference type="ARBA" id="ARBA00009993"/>
    </source>
</evidence>
<dbReference type="FunFam" id="3.30.710.10:FF:000035">
    <property type="entry name" value="Elongin C transcription elongation factor"/>
    <property type="match status" value="1"/>
</dbReference>
<evidence type="ECO:0000313" key="5">
    <source>
        <dbReference type="EMBL" id="CEQ40923.1"/>
    </source>
</evidence>
<name>A0A0D6EMG4_SPOSA</name>
<gene>
    <name evidence="5" type="primary">SPOSA6832_02598</name>
</gene>
<dbReference type="OrthoDB" id="249087at2759"/>
<protein>
    <recommendedName>
        <fullName evidence="3">Elongin-C</fullName>
    </recommendedName>
</protein>
<evidence type="ECO:0000256" key="3">
    <source>
        <dbReference type="ARBA" id="ARBA00021347"/>
    </source>
</evidence>
<sequence length="108" mass="12219">MAETTEWVTLVSDDARALRPYVRLSHIASPGHRFILPRSAALGSEFIANALSGDFSEAFSNSITLSEQRAEIVEKIAEYLLYKERYTNSKEQIPDFKDRVKPETALEL</sequence>
<keyword evidence="6" id="KW-1185">Reference proteome</keyword>
<proteinExistence type="inferred from homology"/>
<dbReference type="PANTHER" id="PTHR20648">
    <property type="entry name" value="ELONGIN-C"/>
    <property type="match status" value="1"/>
</dbReference>
<keyword evidence="4" id="KW-0539">Nucleus</keyword>
<evidence type="ECO:0000256" key="4">
    <source>
        <dbReference type="ARBA" id="ARBA00023242"/>
    </source>
</evidence>
<comment type="similarity">
    <text evidence="2">Belongs to the SKP1 family.</text>
</comment>
<feature type="non-terminal residue" evidence="5">
    <location>
        <position position="1"/>
    </location>
</feature>
<accession>A0A0D6EMG4</accession>
<dbReference type="SUPFAM" id="SSF54695">
    <property type="entry name" value="POZ domain"/>
    <property type="match status" value="1"/>
</dbReference>
<dbReference type="EMBL" id="CENE01000010">
    <property type="protein sequence ID" value="CEQ40923.1"/>
    <property type="molecule type" value="Genomic_DNA"/>
</dbReference>
<dbReference type="Gene3D" id="3.30.710.10">
    <property type="entry name" value="Potassium Channel Kv1.1, Chain A"/>
    <property type="match status" value="1"/>
</dbReference>
<reference evidence="6" key="1">
    <citation type="submission" date="2015-02" db="EMBL/GenBank/DDBJ databases">
        <authorList>
            <person name="Gon?alves P."/>
        </authorList>
    </citation>
    <scope>NUCLEOTIDE SEQUENCE [LARGE SCALE GENOMIC DNA]</scope>
</reference>
<dbReference type="Proteomes" id="UP000243876">
    <property type="component" value="Unassembled WGS sequence"/>
</dbReference>
<dbReference type="GO" id="GO:0005634">
    <property type="term" value="C:nucleus"/>
    <property type="evidence" value="ECO:0007669"/>
    <property type="project" value="UniProtKB-SubCell"/>
</dbReference>
<dbReference type="AlphaFoldDB" id="A0A0D6EMG4"/>
<evidence type="ECO:0000313" key="6">
    <source>
        <dbReference type="Proteomes" id="UP000243876"/>
    </source>
</evidence>
<organism evidence="5 6">
    <name type="scientific">Sporidiobolus salmonicolor</name>
    <name type="common">Yeast-like fungus</name>
    <name type="synonym">Sporobolomyces salmonicolor</name>
    <dbReference type="NCBI Taxonomy" id="5005"/>
    <lineage>
        <taxon>Eukaryota</taxon>
        <taxon>Fungi</taxon>
        <taxon>Dikarya</taxon>
        <taxon>Basidiomycota</taxon>
        <taxon>Pucciniomycotina</taxon>
        <taxon>Microbotryomycetes</taxon>
        <taxon>Sporidiobolales</taxon>
        <taxon>Sporidiobolaceae</taxon>
        <taxon>Sporobolomyces</taxon>
    </lineage>
</organism>
<comment type="subcellular location">
    <subcellularLocation>
        <location evidence="1">Nucleus</location>
    </subcellularLocation>
</comment>